<name>A0AAE3NQY3_9RHOB</name>
<comment type="caution">
    <text evidence="1">The sequence shown here is derived from an EMBL/GenBank/DDBJ whole genome shotgun (WGS) entry which is preliminary data.</text>
</comment>
<reference evidence="1" key="1">
    <citation type="submission" date="2023-03" db="EMBL/GenBank/DDBJ databases">
        <title>Multiphase analysis and comparison of six strains from genera Psychromarinibacter, Lutimaribacter, and Maritimibacter, including a novel species: Psychromarinibacter sediminicola sp. nov.</title>
        <authorList>
            <person name="Wang Y.-H."/>
            <person name="Ye M.-Q."/>
            <person name="Du Z.-J."/>
        </authorList>
    </citation>
    <scope>NUCLEOTIDE SEQUENCE</scope>
    <source>
        <strain evidence="1">C21-152</strain>
    </source>
</reference>
<accession>A0AAE3NQY3</accession>
<evidence type="ECO:0000313" key="1">
    <source>
        <dbReference type="EMBL" id="MDF0600462.1"/>
    </source>
</evidence>
<proteinExistence type="predicted"/>
<dbReference type="CDD" id="cd15482">
    <property type="entry name" value="Sialidase_non-viral"/>
    <property type="match status" value="1"/>
</dbReference>
<dbReference type="EMBL" id="JARGYC010000013">
    <property type="protein sequence ID" value="MDF0600462.1"/>
    <property type="molecule type" value="Genomic_DNA"/>
</dbReference>
<dbReference type="SUPFAM" id="SSF50939">
    <property type="entry name" value="Sialidases"/>
    <property type="match status" value="1"/>
</dbReference>
<dbReference type="Proteomes" id="UP001220964">
    <property type="component" value="Unassembled WGS sequence"/>
</dbReference>
<protein>
    <submittedName>
        <fullName evidence="1">Sialidase family protein</fullName>
    </submittedName>
</protein>
<dbReference type="AlphaFoldDB" id="A0AAE3NQY3"/>
<sequence>MANSFLPPARIEGIAHGIVHRDEQAFCGWPFVNGFWETAAGDYLVAFQKKPADYTDPAAINHDEVALHGPRILTIRSRDRGRTWDAESLQLLYDLSADQAALLGDGPGDYAGYGAVDWTDRDVLVATGGTPDYFRPDSRAWIRVSTDGGESWRPPILAEQHGLPSVTGGGSPLVRPDGVHLLFMTVVTDDGWTRRPAVFRAKEDGSNWAFMSYITSPFDDGAADHDRSLPIRFSGHRYFYPRPIWLPSGRILCSLRAQRDPTSVFWTELYASDDGGRTWGFLSRVNDWGAPGDLCRMADGRIACVYGCRMPPYGVRMRLSEDDGATWGREWILRDDGGSWDLGYPRVTEPAPGELLAVYYFNRADDPVQLNGGVRHIAWSRFRV</sequence>
<evidence type="ECO:0000313" key="2">
    <source>
        <dbReference type="Proteomes" id="UP001220964"/>
    </source>
</evidence>
<organism evidence="1 2">
    <name type="scientific">Psychromarinibacter sediminicola</name>
    <dbReference type="NCBI Taxonomy" id="3033385"/>
    <lineage>
        <taxon>Bacteria</taxon>
        <taxon>Pseudomonadati</taxon>
        <taxon>Pseudomonadota</taxon>
        <taxon>Alphaproteobacteria</taxon>
        <taxon>Rhodobacterales</taxon>
        <taxon>Paracoccaceae</taxon>
        <taxon>Psychromarinibacter</taxon>
    </lineage>
</organism>
<gene>
    <name evidence="1" type="ORF">P1J78_06950</name>
</gene>
<dbReference type="Gene3D" id="2.120.10.10">
    <property type="match status" value="1"/>
</dbReference>
<dbReference type="InterPro" id="IPR036278">
    <property type="entry name" value="Sialidase_sf"/>
</dbReference>
<dbReference type="RefSeq" id="WP_275566605.1">
    <property type="nucleotide sequence ID" value="NZ_JARGYC010000013.1"/>
</dbReference>
<keyword evidence="2" id="KW-1185">Reference proteome</keyword>